<dbReference type="OrthoDB" id="9765769at2"/>
<dbReference type="EMBL" id="FNUY01000002">
    <property type="protein sequence ID" value="SEF80781.1"/>
    <property type="molecule type" value="Genomic_DNA"/>
</dbReference>
<keyword evidence="3" id="KW-1185">Reference proteome</keyword>
<dbReference type="Gene3D" id="3.20.20.140">
    <property type="entry name" value="Metal-dependent hydrolases"/>
    <property type="match status" value="1"/>
</dbReference>
<dbReference type="InterPro" id="IPR011059">
    <property type="entry name" value="Metal-dep_hydrolase_composite"/>
</dbReference>
<dbReference type="InterPro" id="IPR032466">
    <property type="entry name" value="Metal_Hydrolase"/>
</dbReference>
<proteinExistence type="predicted"/>
<dbReference type="PANTHER" id="PTHR43135">
    <property type="entry name" value="ALPHA-D-RIBOSE 1-METHYLPHOSPHONATE 5-TRIPHOSPHATE DIPHOSPHATASE"/>
    <property type="match status" value="1"/>
</dbReference>
<name>A0A1H5V254_9HYPH</name>
<dbReference type="Proteomes" id="UP000236743">
    <property type="component" value="Unassembled WGS sequence"/>
</dbReference>
<dbReference type="GO" id="GO:0016810">
    <property type="term" value="F:hydrolase activity, acting on carbon-nitrogen (but not peptide) bonds"/>
    <property type="evidence" value="ECO:0007669"/>
    <property type="project" value="InterPro"/>
</dbReference>
<dbReference type="CDD" id="cd01292">
    <property type="entry name" value="metallo-dependent_hydrolases"/>
    <property type="match status" value="1"/>
</dbReference>
<dbReference type="Pfam" id="PF01979">
    <property type="entry name" value="Amidohydro_1"/>
    <property type="match status" value="1"/>
</dbReference>
<dbReference type="SUPFAM" id="SSF51556">
    <property type="entry name" value="Metallo-dependent hydrolases"/>
    <property type="match status" value="1"/>
</dbReference>
<evidence type="ECO:0000313" key="3">
    <source>
        <dbReference type="Proteomes" id="UP000236743"/>
    </source>
</evidence>
<gene>
    <name evidence="2" type="ORF">SAMN04488115_102102</name>
</gene>
<feature type="domain" description="Amidohydrolase-related" evidence="1">
    <location>
        <begin position="69"/>
        <end position="377"/>
    </location>
</feature>
<reference evidence="2 3" key="1">
    <citation type="submission" date="2016-10" db="EMBL/GenBank/DDBJ databases">
        <authorList>
            <person name="de Groot N.N."/>
        </authorList>
    </citation>
    <scope>NUCLEOTIDE SEQUENCE [LARGE SCALE GENOMIC DNA]</scope>
    <source>
        <strain evidence="2 3">DSM 26656</strain>
    </source>
</reference>
<evidence type="ECO:0000313" key="2">
    <source>
        <dbReference type="EMBL" id="SEF80781.1"/>
    </source>
</evidence>
<dbReference type="InterPro" id="IPR006680">
    <property type="entry name" value="Amidohydro-rel"/>
</dbReference>
<sequence>MAHDVVAGPAKGKLVIRNLGLVLSGDLDRPILDADTIVVVDGRISAIGKAAGLDLEQADMVIDAKGSAVSPGLIDSHCHPVFGDWTPRQNQLGWIEMGVNGGVTTLVSAGEVHLPGRPKDAVGVKALAITAQRCFQNFRPAGAKVIAGAPVAELDFGRELFEELKANGIRHIGEIGLGTVAKGRDAKRVVDWCREIGLETIMHTGGPSIAGSHFVDRDDVLEAQPDVVSHINGGPTSIAHADVRILCEQAKGALEVVHNGNERSALVALEAAQEAGRLADLLIGTDAPAGSGVQPNGVLRMITLLSSLGNLPAEQAFCLATGNIAKTRKLDAGLIAVGMPADFVFLDKPQHSSGKDLLEAVSFGDIPGIGMVMIDGIVRTGRSRSTPPSNTAPIVVGH</sequence>
<dbReference type="RefSeq" id="WP_103871384.1">
    <property type="nucleotide sequence ID" value="NZ_FNUY01000002.1"/>
</dbReference>
<protein>
    <submittedName>
        <fullName evidence="2">Enamidase</fullName>
    </submittedName>
</protein>
<dbReference type="SUPFAM" id="SSF51338">
    <property type="entry name" value="Composite domain of metallo-dependent hydrolases"/>
    <property type="match status" value="1"/>
</dbReference>
<dbReference type="InterPro" id="IPR051781">
    <property type="entry name" value="Metallo-dep_Hydrolase"/>
</dbReference>
<dbReference type="PANTHER" id="PTHR43135:SF3">
    <property type="entry name" value="ALPHA-D-RIBOSE 1-METHYLPHOSPHONATE 5-TRIPHOSPHATE DIPHOSPHATASE"/>
    <property type="match status" value="1"/>
</dbReference>
<dbReference type="Gene3D" id="2.30.40.10">
    <property type="entry name" value="Urease, subunit C, domain 1"/>
    <property type="match status" value="1"/>
</dbReference>
<organism evidence="2 3">
    <name type="scientific">Bosea lathyri</name>
    <dbReference type="NCBI Taxonomy" id="1036778"/>
    <lineage>
        <taxon>Bacteria</taxon>
        <taxon>Pseudomonadati</taxon>
        <taxon>Pseudomonadota</taxon>
        <taxon>Alphaproteobacteria</taxon>
        <taxon>Hyphomicrobiales</taxon>
        <taxon>Boseaceae</taxon>
        <taxon>Bosea</taxon>
    </lineage>
</organism>
<dbReference type="AlphaFoldDB" id="A0A1H5V254"/>
<evidence type="ECO:0000259" key="1">
    <source>
        <dbReference type="Pfam" id="PF01979"/>
    </source>
</evidence>
<accession>A0A1H5V254</accession>